<organism evidence="2 3">
    <name type="scientific">Methanospirillum lacunae</name>
    <dbReference type="NCBI Taxonomy" id="668570"/>
    <lineage>
        <taxon>Archaea</taxon>
        <taxon>Methanobacteriati</taxon>
        <taxon>Methanobacteriota</taxon>
        <taxon>Stenosarchaea group</taxon>
        <taxon>Methanomicrobia</taxon>
        <taxon>Methanomicrobiales</taxon>
        <taxon>Methanospirillaceae</taxon>
        <taxon>Methanospirillum</taxon>
    </lineage>
</organism>
<reference evidence="2 3" key="1">
    <citation type="submission" date="2018-05" db="EMBL/GenBank/DDBJ databases">
        <title>Draft genome of Methanospirillum lacunae Ki8-1.</title>
        <authorList>
            <person name="Dueholm M.S."/>
            <person name="Nielsen P.H."/>
            <person name="Bakmann L.F."/>
            <person name="Otzen D.E."/>
        </authorList>
    </citation>
    <scope>NUCLEOTIDE SEQUENCE [LARGE SCALE GENOMIC DNA]</scope>
    <source>
        <strain evidence="2 3">Ki8-1</strain>
    </source>
</reference>
<dbReference type="AlphaFoldDB" id="A0A2V2MX79"/>
<evidence type="ECO:0000313" key="3">
    <source>
        <dbReference type="Proteomes" id="UP000245657"/>
    </source>
</evidence>
<keyword evidence="1" id="KW-0812">Transmembrane</keyword>
<dbReference type="RefSeq" id="WP_109970070.1">
    <property type="nucleotide sequence ID" value="NZ_CP176093.1"/>
</dbReference>
<gene>
    <name evidence="2" type="ORF">DK846_16385</name>
</gene>
<name>A0A2V2MX79_9EURY</name>
<keyword evidence="3" id="KW-1185">Reference proteome</keyword>
<keyword evidence="1" id="KW-0472">Membrane</keyword>
<evidence type="ECO:0000313" key="2">
    <source>
        <dbReference type="EMBL" id="PWR70006.1"/>
    </source>
</evidence>
<keyword evidence="1" id="KW-1133">Transmembrane helix</keyword>
<dbReference type="Proteomes" id="UP000245657">
    <property type="component" value="Unassembled WGS sequence"/>
</dbReference>
<accession>A0A2V2MX79</accession>
<sequence>MSATNRILLILDIIKGVIAVLFGNIGLPPLVRYLIGMLHGSGPVQIQTNTLVISLVCLLITIVAYHKTENKIIKALVIICLFVPVLLIFLSYFTVMKVPMPF</sequence>
<feature type="transmembrane region" description="Helical" evidence="1">
    <location>
        <begin position="7"/>
        <end position="26"/>
    </location>
</feature>
<protein>
    <submittedName>
        <fullName evidence="2">Uncharacterized protein</fullName>
    </submittedName>
</protein>
<dbReference type="EMBL" id="QGMY01000017">
    <property type="protein sequence ID" value="PWR70006.1"/>
    <property type="molecule type" value="Genomic_DNA"/>
</dbReference>
<proteinExistence type="predicted"/>
<dbReference type="GeneID" id="97547533"/>
<feature type="transmembrane region" description="Helical" evidence="1">
    <location>
        <begin position="46"/>
        <end position="65"/>
    </location>
</feature>
<feature type="transmembrane region" description="Helical" evidence="1">
    <location>
        <begin position="72"/>
        <end position="93"/>
    </location>
</feature>
<comment type="caution">
    <text evidence="2">The sequence shown here is derived from an EMBL/GenBank/DDBJ whole genome shotgun (WGS) entry which is preliminary data.</text>
</comment>
<evidence type="ECO:0000256" key="1">
    <source>
        <dbReference type="SAM" id="Phobius"/>
    </source>
</evidence>